<dbReference type="Pfam" id="PF00183">
    <property type="entry name" value="HSP90"/>
    <property type="match status" value="1"/>
</dbReference>
<gene>
    <name evidence="8" type="primary">htpG</name>
    <name evidence="11" type="ORF">DesyoDRAFT_1674</name>
</gene>
<sequence length="615" mass="69561">MSTAVETKEFQTEIRQLLDIVIHSLYTEREIFLRELVSNAADAMEKVRYTLLTESGVKDKDAALEIQIDTDDSAHTLTITDTGVGMTKEELVENIGTIAHSGSKEFIKHLSSKGDQKDLNLIGQFGVGFYSAFMVADKVTIHTRSYHQEGKGYVWESDGVGSYTITEGEDRVRGTKMVLHLKEDAHEFAKEETIKRVIKQYSSFVPYPITVNGQKVNTVDALWTKNKSEISDNDYTEFYKFIANAFDEPLFRLHFSSDAPLNINTLLFVPKENFEQFGFGRTEPGVSLYCKKVLIQEKSPLVLPEWLRFLRGVIDSEELPLNISRETMQDSALVSKLNKVVTSRFIKFLDGQSTSEPEKFKEFWEKFNFYLKEGAANDLTHQKELIKLLRFESSSTQPGELISLADYAGRMKEDQSAIYYVNGPSREVIESGPYLEIFKNKGFEVIYTYAAIDDYIFGAIREYEGKRLISADEADLNLGDTEQQSRSEDALSEEDVLALTNWLKEVLGSKVTEVRESKRLVDSPAVVLSPYGTNSMQRMMQLVNKDFNSVGPSVLEINSAHPMIKRLDTARKNEDAFAKVAAEQIFENAQIAAGLIIDPRGMVNRLNEILERALG</sequence>
<dbReference type="GO" id="GO:0005524">
    <property type="term" value="F:ATP binding"/>
    <property type="evidence" value="ECO:0007669"/>
    <property type="project" value="UniProtKB-UniRule"/>
</dbReference>
<dbReference type="SMART" id="SM00387">
    <property type="entry name" value="HATPase_c"/>
    <property type="match status" value="1"/>
</dbReference>
<dbReference type="GO" id="GO:0140662">
    <property type="term" value="F:ATP-dependent protein folding chaperone"/>
    <property type="evidence" value="ECO:0007669"/>
    <property type="project" value="InterPro"/>
</dbReference>
<evidence type="ECO:0000256" key="6">
    <source>
        <dbReference type="ARBA" id="ARBA00023016"/>
    </source>
</evidence>
<feature type="region of interest" description="C" evidence="8">
    <location>
        <begin position="539"/>
        <end position="615"/>
    </location>
</feature>
<dbReference type="STRING" id="768710.DesyoDRAFT_1674"/>
<dbReference type="Pfam" id="PF13589">
    <property type="entry name" value="HATPase_c_3"/>
    <property type="match status" value="1"/>
</dbReference>
<feature type="binding site" evidence="9">
    <location>
        <position position="35"/>
    </location>
    <ligand>
        <name>ATP</name>
        <dbReference type="ChEBI" id="CHEBI:30616"/>
    </ligand>
</feature>
<dbReference type="GO" id="GO:0005737">
    <property type="term" value="C:cytoplasm"/>
    <property type="evidence" value="ECO:0007669"/>
    <property type="project" value="UniProtKB-SubCell"/>
</dbReference>
<dbReference type="InterPro" id="IPR003594">
    <property type="entry name" value="HATPase_dom"/>
</dbReference>
<dbReference type="Gene3D" id="3.40.50.11260">
    <property type="match status" value="1"/>
</dbReference>
<evidence type="ECO:0000256" key="1">
    <source>
        <dbReference type="ARBA" id="ARBA00004496"/>
    </source>
</evidence>
<feature type="binding site" evidence="9">
    <location>
        <position position="325"/>
    </location>
    <ligand>
        <name>ATP</name>
        <dbReference type="ChEBI" id="CHEBI:30616"/>
    </ligand>
</feature>
<keyword evidence="6 8" id="KW-0346">Stress response</keyword>
<keyword evidence="12" id="KW-1185">Reference proteome</keyword>
<dbReference type="CDD" id="cd16927">
    <property type="entry name" value="HATPase_Hsp90-like"/>
    <property type="match status" value="1"/>
</dbReference>
<reference evidence="11 12" key="1">
    <citation type="submission" date="2011-11" db="EMBL/GenBank/DDBJ databases">
        <title>The Noncontiguous Finished genome of Desulfosporosinus youngiae DSM 17734.</title>
        <authorList>
            <consortium name="US DOE Joint Genome Institute (JGI-PGF)"/>
            <person name="Lucas S."/>
            <person name="Han J."/>
            <person name="Lapidus A."/>
            <person name="Cheng J.-F."/>
            <person name="Goodwin L."/>
            <person name="Pitluck S."/>
            <person name="Peters L."/>
            <person name="Ovchinnikova G."/>
            <person name="Lu M."/>
            <person name="Land M.L."/>
            <person name="Hauser L."/>
            <person name="Pester M."/>
            <person name="Spring S."/>
            <person name="Ollivier B."/>
            <person name="Rattei T."/>
            <person name="Klenk H.-P."/>
            <person name="Wagner M."/>
            <person name="Loy A."/>
            <person name="Woyke T.J."/>
        </authorList>
    </citation>
    <scope>NUCLEOTIDE SEQUENCE [LARGE SCALE GENOMIC DNA]</scope>
    <source>
        <strain evidence="11 12">DSM 17734</strain>
    </source>
</reference>
<dbReference type="Proteomes" id="UP000005104">
    <property type="component" value="Chromosome"/>
</dbReference>
<evidence type="ECO:0000313" key="11">
    <source>
        <dbReference type="EMBL" id="EHQ88803.1"/>
    </source>
</evidence>
<feature type="binding site" evidence="9">
    <location>
        <position position="86"/>
    </location>
    <ligand>
        <name>ATP</name>
        <dbReference type="ChEBI" id="CHEBI:30616"/>
    </ligand>
</feature>
<dbReference type="InterPro" id="IPR037196">
    <property type="entry name" value="HSP90_C"/>
</dbReference>
<evidence type="ECO:0000256" key="4">
    <source>
        <dbReference type="ARBA" id="ARBA00022741"/>
    </source>
</evidence>
<dbReference type="FunFam" id="3.30.230.80:FF:000004">
    <property type="entry name" value="Heat shock protein 75 kDa"/>
    <property type="match status" value="1"/>
</dbReference>
<accession>H5XTS0</accession>
<dbReference type="PIRSF" id="PIRSF002583">
    <property type="entry name" value="Hsp90"/>
    <property type="match status" value="1"/>
</dbReference>
<feature type="binding site" evidence="9">
    <location>
        <position position="81"/>
    </location>
    <ligand>
        <name>ATP</name>
        <dbReference type="ChEBI" id="CHEBI:30616"/>
    </ligand>
</feature>
<evidence type="ECO:0000256" key="9">
    <source>
        <dbReference type="PIRSR" id="PIRSR002583-1"/>
    </source>
</evidence>
<dbReference type="FunFam" id="3.30.565.10:FF:000009">
    <property type="entry name" value="Molecular chaperone HtpG"/>
    <property type="match status" value="1"/>
</dbReference>
<keyword evidence="5 8" id="KW-0067">ATP-binding</keyword>
<dbReference type="OrthoDB" id="9802640at2"/>
<evidence type="ECO:0000256" key="7">
    <source>
        <dbReference type="ARBA" id="ARBA00023186"/>
    </source>
</evidence>
<feature type="region of interest" description="A; substrate-binding" evidence="8">
    <location>
        <begin position="1"/>
        <end position="325"/>
    </location>
</feature>
<dbReference type="PRINTS" id="PR00775">
    <property type="entry name" value="HEATSHOCK90"/>
</dbReference>
<comment type="function">
    <text evidence="8">Molecular chaperone. Has ATPase activity.</text>
</comment>
<dbReference type="HAMAP" id="MF_00505">
    <property type="entry name" value="HSP90"/>
    <property type="match status" value="1"/>
</dbReference>
<organism evidence="11 12">
    <name type="scientific">Desulfosporosinus youngiae DSM 17734</name>
    <dbReference type="NCBI Taxonomy" id="768710"/>
    <lineage>
        <taxon>Bacteria</taxon>
        <taxon>Bacillati</taxon>
        <taxon>Bacillota</taxon>
        <taxon>Clostridia</taxon>
        <taxon>Eubacteriales</taxon>
        <taxon>Desulfitobacteriaceae</taxon>
        <taxon>Desulfosporosinus</taxon>
    </lineage>
</organism>
<dbReference type="SUPFAM" id="SSF110942">
    <property type="entry name" value="HSP90 C-terminal domain"/>
    <property type="match status" value="1"/>
</dbReference>
<dbReference type="InterPro" id="IPR036890">
    <property type="entry name" value="HATPase_C_sf"/>
</dbReference>
<dbReference type="PANTHER" id="PTHR11528">
    <property type="entry name" value="HEAT SHOCK PROTEIN 90 FAMILY MEMBER"/>
    <property type="match status" value="1"/>
</dbReference>
<comment type="caution">
    <text evidence="8">Lacks conserved residue(s) required for the propagation of feature annotation.</text>
</comment>
<comment type="subcellular location">
    <subcellularLocation>
        <location evidence="1 8">Cytoplasm</location>
    </subcellularLocation>
</comment>
<evidence type="ECO:0000256" key="2">
    <source>
        <dbReference type="ARBA" id="ARBA00008239"/>
    </source>
</evidence>
<dbReference type="Gene3D" id="1.20.120.790">
    <property type="entry name" value="Heat shock protein 90, C-terminal domain"/>
    <property type="match status" value="1"/>
</dbReference>
<dbReference type="InterPro" id="IPR020575">
    <property type="entry name" value="Hsp90_N"/>
</dbReference>
<dbReference type="HOGENOM" id="CLU_006684_3_1_9"/>
<evidence type="ECO:0000313" key="12">
    <source>
        <dbReference type="Proteomes" id="UP000005104"/>
    </source>
</evidence>
<dbReference type="SUPFAM" id="SSF55874">
    <property type="entry name" value="ATPase domain of HSP90 chaperone/DNA topoisomerase II/histidine kinase"/>
    <property type="match status" value="1"/>
</dbReference>
<comment type="similarity">
    <text evidence="2 8">Belongs to the heat shock protein 90 family.</text>
</comment>
<feature type="binding site" evidence="9">
    <location>
        <position position="94"/>
    </location>
    <ligand>
        <name>ATP</name>
        <dbReference type="ChEBI" id="CHEBI:30616"/>
    </ligand>
</feature>
<dbReference type="eggNOG" id="COG0326">
    <property type="taxonomic scope" value="Bacteria"/>
</dbReference>
<keyword evidence="3 8" id="KW-0963">Cytoplasm</keyword>
<proteinExistence type="inferred from homology"/>
<feature type="domain" description="Histidine kinase/HSP90-like ATPase" evidence="10">
    <location>
        <begin position="28"/>
        <end position="185"/>
    </location>
</feature>
<evidence type="ECO:0000256" key="3">
    <source>
        <dbReference type="ARBA" id="ARBA00022490"/>
    </source>
</evidence>
<evidence type="ECO:0000259" key="10">
    <source>
        <dbReference type="SMART" id="SM00387"/>
    </source>
</evidence>
<feature type="binding site" evidence="9">
    <location>
        <begin position="124"/>
        <end position="129"/>
    </location>
    <ligand>
        <name>ATP</name>
        <dbReference type="ChEBI" id="CHEBI:30616"/>
    </ligand>
</feature>
<name>H5XTS0_9FIRM</name>
<dbReference type="NCBIfam" id="NF003555">
    <property type="entry name" value="PRK05218.1"/>
    <property type="match status" value="1"/>
</dbReference>
<dbReference type="Gene3D" id="3.30.230.80">
    <property type="match status" value="1"/>
</dbReference>
<feature type="binding site" evidence="9">
    <location>
        <position position="175"/>
    </location>
    <ligand>
        <name>ATP</name>
        <dbReference type="ChEBI" id="CHEBI:30616"/>
    </ligand>
</feature>
<evidence type="ECO:0000256" key="5">
    <source>
        <dbReference type="ARBA" id="ARBA00022840"/>
    </source>
</evidence>
<dbReference type="InterPro" id="IPR001404">
    <property type="entry name" value="Hsp90_fam"/>
</dbReference>
<dbReference type="InterPro" id="IPR020568">
    <property type="entry name" value="Ribosomal_Su5_D2-typ_SF"/>
</dbReference>
<dbReference type="RefSeq" id="WP_007781645.1">
    <property type="nucleotide sequence ID" value="NZ_CM001441.1"/>
</dbReference>
<feature type="binding site" evidence="9">
    <location>
        <position position="39"/>
    </location>
    <ligand>
        <name>ATP</name>
        <dbReference type="ChEBI" id="CHEBI:30616"/>
    </ligand>
</feature>
<dbReference type="GO" id="GO:0051082">
    <property type="term" value="F:unfolded protein binding"/>
    <property type="evidence" value="ECO:0007669"/>
    <property type="project" value="UniProtKB-UniRule"/>
</dbReference>
<dbReference type="AlphaFoldDB" id="H5XTS0"/>
<dbReference type="GO" id="GO:0016887">
    <property type="term" value="F:ATP hydrolysis activity"/>
    <property type="evidence" value="ECO:0007669"/>
    <property type="project" value="InterPro"/>
</dbReference>
<protein>
    <recommendedName>
        <fullName evidence="8">Chaperone protein HtpG</fullName>
    </recommendedName>
    <alternativeName>
        <fullName evidence="8">Heat shock protein HtpG</fullName>
    </alternativeName>
    <alternativeName>
        <fullName evidence="8">High temperature protein G</fullName>
    </alternativeName>
</protein>
<comment type="subunit">
    <text evidence="8">Homodimer.</text>
</comment>
<feature type="binding site" evidence="9">
    <location>
        <begin position="101"/>
        <end position="102"/>
    </location>
    <ligand>
        <name>ATP</name>
        <dbReference type="ChEBI" id="CHEBI:30616"/>
    </ligand>
</feature>
<evidence type="ECO:0000256" key="8">
    <source>
        <dbReference type="HAMAP-Rule" id="MF_00505"/>
    </source>
</evidence>
<dbReference type="EMBL" id="CM001441">
    <property type="protein sequence ID" value="EHQ88803.1"/>
    <property type="molecule type" value="Genomic_DNA"/>
</dbReference>
<dbReference type="SUPFAM" id="SSF54211">
    <property type="entry name" value="Ribosomal protein S5 domain 2-like"/>
    <property type="match status" value="1"/>
</dbReference>
<keyword evidence="7 8" id="KW-0143">Chaperone</keyword>
<keyword evidence="4 8" id="KW-0547">Nucleotide-binding</keyword>
<dbReference type="Gene3D" id="3.30.565.10">
    <property type="entry name" value="Histidine kinase-like ATPase, C-terminal domain"/>
    <property type="match status" value="1"/>
</dbReference>